<dbReference type="Gene3D" id="1.10.3090.10">
    <property type="entry name" value="cca-adding enzyme, domain 2"/>
    <property type="match status" value="1"/>
</dbReference>
<evidence type="ECO:0000313" key="12">
    <source>
        <dbReference type="Proteomes" id="UP000324383"/>
    </source>
</evidence>
<evidence type="ECO:0000259" key="9">
    <source>
        <dbReference type="Pfam" id="PF01743"/>
    </source>
</evidence>
<sequence>IEEDLARRDFTINAMAYHRSKGFLDLYGGEEDLKKKRIRLVGNPIERIREDGLRIMRAFRFVSQLGFHLEENTKRAIAQEKQMLKKIAKSRITEEWNKLVVGDFVAKTLEMMKETGALEIILPSLKLCY</sequence>
<dbReference type="GO" id="GO:0016779">
    <property type="term" value="F:nucleotidyltransferase activity"/>
    <property type="evidence" value="ECO:0007669"/>
    <property type="project" value="UniProtKB-KW"/>
</dbReference>
<evidence type="ECO:0000313" key="11">
    <source>
        <dbReference type="EMBL" id="TYK31743.1"/>
    </source>
</evidence>
<organism evidence="11 12">
    <name type="scientific">Bacteroides pyogenes</name>
    <dbReference type="NCBI Taxonomy" id="310300"/>
    <lineage>
        <taxon>Bacteria</taxon>
        <taxon>Pseudomonadati</taxon>
        <taxon>Bacteroidota</taxon>
        <taxon>Bacteroidia</taxon>
        <taxon>Bacteroidales</taxon>
        <taxon>Bacteroidaceae</taxon>
        <taxon>Bacteroides</taxon>
    </lineage>
</organism>
<dbReference type="Pfam" id="PF01743">
    <property type="entry name" value="PolyA_pol"/>
    <property type="match status" value="1"/>
</dbReference>
<gene>
    <name evidence="11" type="ORF">FNJ60_15105</name>
</gene>
<dbReference type="GO" id="GO:0046872">
    <property type="term" value="F:metal ion binding"/>
    <property type="evidence" value="ECO:0007669"/>
    <property type="project" value="UniProtKB-KW"/>
</dbReference>
<feature type="domain" description="Poly A polymerase head" evidence="9">
    <location>
        <begin position="1"/>
        <end position="39"/>
    </location>
</feature>
<dbReference type="InterPro" id="IPR050264">
    <property type="entry name" value="Bact_CCA-adding_enz_type3_sf"/>
</dbReference>
<dbReference type="GO" id="GO:0000049">
    <property type="term" value="F:tRNA binding"/>
    <property type="evidence" value="ECO:0007669"/>
    <property type="project" value="TreeGrafter"/>
</dbReference>
<keyword evidence="8" id="KW-0694">RNA-binding</keyword>
<feature type="non-terminal residue" evidence="11">
    <location>
        <position position="1"/>
    </location>
</feature>
<keyword evidence="3" id="KW-0819">tRNA processing</keyword>
<dbReference type="SUPFAM" id="SSF81891">
    <property type="entry name" value="Poly A polymerase C-terminal region-like"/>
    <property type="match status" value="1"/>
</dbReference>
<feature type="domain" description="tRNA nucleotidyltransferase/poly(A) polymerase RNA and SrmB- binding" evidence="10">
    <location>
        <begin position="66"/>
        <end position="125"/>
    </location>
</feature>
<reference evidence="11 12" key="1">
    <citation type="submission" date="2019-07" db="EMBL/GenBank/DDBJ databases">
        <title>Draft Genome Sequences of Bacteroides pyogenes Strains Isolated from the Uterus Holstein Dairy Cows with Metritis.</title>
        <authorList>
            <person name="Cunha F."/>
            <person name="Galvao K.N."/>
            <person name="Jeon S.J."/>
            <person name="Jeong K.C."/>
        </authorList>
    </citation>
    <scope>NUCLEOTIDE SEQUENCE [LARGE SCALE GENOMIC DNA]</scope>
    <source>
        <strain evidence="11 12">KG-31</strain>
    </source>
</reference>
<dbReference type="SUPFAM" id="SSF81301">
    <property type="entry name" value="Nucleotidyltransferase"/>
    <property type="match status" value="1"/>
</dbReference>
<evidence type="ECO:0000259" key="10">
    <source>
        <dbReference type="Pfam" id="PF12627"/>
    </source>
</evidence>
<dbReference type="GO" id="GO:0008033">
    <property type="term" value="P:tRNA processing"/>
    <property type="evidence" value="ECO:0007669"/>
    <property type="project" value="UniProtKB-KW"/>
</dbReference>
<evidence type="ECO:0000256" key="3">
    <source>
        <dbReference type="ARBA" id="ARBA00022694"/>
    </source>
</evidence>
<feature type="non-terminal residue" evidence="11">
    <location>
        <position position="129"/>
    </location>
</feature>
<dbReference type="EMBL" id="VKLW01000109">
    <property type="protein sequence ID" value="TYK31743.1"/>
    <property type="molecule type" value="Genomic_DNA"/>
</dbReference>
<dbReference type="Gene3D" id="3.30.460.10">
    <property type="entry name" value="Beta Polymerase, domain 2"/>
    <property type="match status" value="1"/>
</dbReference>
<dbReference type="InterPro" id="IPR032828">
    <property type="entry name" value="PolyA_RNA-bd"/>
</dbReference>
<proteinExistence type="inferred from homology"/>
<keyword evidence="7" id="KW-0460">Magnesium</keyword>
<evidence type="ECO:0000256" key="1">
    <source>
        <dbReference type="ARBA" id="ARBA00001946"/>
    </source>
</evidence>
<comment type="caution">
    <text evidence="11">The sequence shown here is derived from an EMBL/GenBank/DDBJ whole genome shotgun (WGS) entry which is preliminary data.</text>
</comment>
<accession>A0A5D3E6N4</accession>
<keyword evidence="5" id="KW-0479">Metal-binding</keyword>
<keyword evidence="6" id="KW-0547">Nucleotide-binding</keyword>
<name>A0A5D3E6N4_9BACE</name>
<dbReference type="PANTHER" id="PTHR46173">
    <property type="entry name" value="CCA TRNA NUCLEOTIDYLTRANSFERASE 1, MITOCHONDRIAL"/>
    <property type="match status" value="1"/>
</dbReference>
<evidence type="ECO:0000256" key="5">
    <source>
        <dbReference type="ARBA" id="ARBA00022723"/>
    </source>
</evidence>
<protein>
    <submittedName>
        <fullName evidence="11">Poly(A) polymerase</fullName>
    </submittedName>
</protein>
<dbReference type="InterPro" id="IPR002646">
    <property type="entry name" value="PolA_pol_head_dom"/>
</dbReference>
<comment type="similarity">
    <text evidence="8">Belongs to the tRNA nucleotidyltransferase/poly(A) polymerase family.</text>
</comment>
<dbReference type="InterPro" id="IPR043519">
    <property type="entry name" value="NT_sf"/>
</dbReference>
<dbReference type="AlphaFoldDB" id="A0A5D3E6N4"/>
<keyword evidence="12" id="KW-1185">Reference proteome</keyword>
<keyword evidence="2 8" id="KW-0808">Transferase</keyword>
<dbReference type="GO" id="GO:0000166">
    <property type="term" value="F:nucleotide binding"/>
    <property type="evidence" value="ECO:0007669"/>
    <property type="project" value="UniProtKB-KW"/>
</dbReference>
<evidence type="ECO:0000256" key="8">
    <source>
        <dbReference type="RuleBase" id="RU003953"/>
    </source>
</evidence>
<evidence type="ECO:0000256" key="2">
    <source>
        <dbReference type="ARBA" id="ARBA00022679"/>
    </source>
</evidence>
<dbReference type="Pfam" id="PF12627">
    <property type="entry name" value="PolyA_pol_RNAbd"/>
    <property type="match status" value="1"/>
</dbReference>
<evidence type="ECO:0000256" key="7">
    <source>
        <dbReference type="ARBA" id="ARBA00022842"/>
    </source>
</evidence>
<dbReference type="PANTHER" id="PTHR46173:SF1">
    <property type="entry name" value="CCA TRNA NUCLEOTIDYLTRANSFERASE 1, MITOCHONDRIAL"/>
    <property type="match status" value="1"/>
</dbReference>
<evidence type="ECO:0000256" key="4">
    <source>
        <dbReference type="ARBA" id="ARBA00022695"/>
    </source>
</evidence>
<comment type="cofactor">
    <cofactor evidence="1">
        <name>Mg(2+)</name>
        <dbReference type="ChEBI" id="CHEBI:18420"/>
    </cofactor>
</comment>
<keyword evidence="4" id="KW-0548">Nucleotidyltransferase</keyword>
<evidence type="ECO:0000256" key="6">
    <source>
        <dbReference type="ARBA" id="ARBA00022741"/>
    </source>
</evidence>
<dbReference type="Proteomes" id="UP000324383">
    <property type="component" value="Unassembled WGS sequence"/>
</dbReference>